<reference evidence="1 2" key="1">
    <citation type="journal article" date="2021" name="Elife">
        <title>Chloroplast acquisition without the gene transfer in kleptoplastic sea slugs, Plakobranchus ocellatus.</title>
        <authorList>
            <person name="Maeda T."/>
            <person name="Takahashi S."/>
            <person name="Yoshida T."/>
            <person name="Shimamura S."/>
            <person name="Takaki Y."/>
            <person name="Nagai Y."/>
            <person name="Toyoda A."/>
            <person name="Suzuki Y."/>
            <person name="Arimoto A."/>
            <person name="Ishii H."/>
            <person name="Satoh N."/>
            <person name="Nishiyama T."/>
            <person name="Hasebe M."/>
            <person name="Maruyama T."/>
            <person name="Minagawa J."/>
            <person name="Obokata J."/>
            <person name="Shigenobu S."/>
        </authorList>
    </citation>
    <scope>NUCLEOTIDE SEQUENCE [LARGE SCALE GENOMIC DNA]</scope>
</reference>
<dbReference type="Proteomes" id="UP000735302">
    <property type="component" value="Unassembled WGS sequence"/>
</dbReference>
<evidence type="ECO:0000313" key="1">
    <source>
        <dbReference type="EMBL" id="GFO23181.1"/>
    </source>
</evidence>
<dbReference type="EMBL" id="BLXT01005502">
    <property type="protein sequence ID" value="GFO23181.1"/>
    <property type="molecule type" value="Genomic_DNA"/>
</dbReference>
<evidence type="ECO:0000313" key="2">
    <source>
        <dbReference type="Proteomes" id="UP000735302"/>
    </source>
</evidence>
<comment type="caution">
    <text evidence="1">The sequence shown here is derived from an EMBL/GenBank/DDBJ whole genome shotgun (WGS) entry which is preliminary data.</text>
</comment>
<name>A0AAV4BRS8_9GAST</name>
<dbReference type="AlphaFoldDB" id="A0AAV4BRS8"/>
<accession>A0AAV4BRS8</accession>
<sequence>MPEHVYKALRDIFAVTLSDEVIRMLLSNEQIVRMKHYTRVNRMAATSRSMEFPGLTFVWTGSLALIGQGRTVPVPGQCRTGPVSVTESLTPTSQSATGQTGTHKQQLVGAAWDRAPCAWIPCLPNGGKSNPSPVHEISL</sequence>
<protein>
    <submittedName>
        <fullName evidence="1">Uncharacterized protein</fullName>
    </submittedName>
</protein>
<proteinExistence type="predicted"/>
<gene>
    <name evidence="1" type="ORF">PoB_004968600</name>
</gene>
<organism evidence="1 2">
    <name type="scientific">Plakobranchus ocellatus</name>
    <dbReference type="NCBI Taxonomy" id="259542"/>
    <lineage>
        <taxon>Eukaryota</taxon>
        <taxon>Metazoa</taxon>
        <taxon>Spiralia</taxon>
        <taxon>Lophotrochozoa</taxon>
        <taxon>Mollusca</taxon>
        <taxon>Gastropoda</taxon>
        <taxon>Heterobranchia</taxon>
        <taxon>Euthyneura</taxon>
        <taxon>Panpulmonata</taxon>
        <taxon>Sacoglossa</taxon>
        <taxon>Placobranchoidea</taxon>
        <taxon>Plakobranchidae</taxon>
        <taxon>Plakobranchus</taxon>
    </lineage>
</organism>
<keyword evidence="2" id="KW-1185">Reference proteome</keyword>